<reference evidence="1 2" key="1">
    <citation type="submission" date="2024-10" db="EMBL/GenBank/DDBJ databases">
        <title>The Natural Products Discovery Center: Release of the First 8490 Sequenced Strains for Exploring Actinobacteria Biosynthetic Diversity.</title>
        <authorList>
            <person name="Kalkreuter E."/>
            <person name="Kautsar S.A."/>
            <person name="Yang D."/>
            <person name="Bader C.D."/>
            <person name="Teijaro C.N."/>
            <person name="Fluegel L."/>
            <person name="Davis C.M."/>
            <person name="Simpson J.R."/>
            <person name="Lauterbach L."/>
            <person name="Steele A.D."/>
            <person name="Gui C."/>
            <person name="Meng S."/>
            <person name="Li G."/>
            <person name="Viehrig K."/>
            <person name="Ye F."/>
            <person name="Su P."/>
            <person name="Kiefer A.F."/>
            <person name="Nichols A."/>
            <person name="Cepeda A.J."/>
            <person name="Yan W."/>
            <person name="Fan B."/>
            <person name="Jiang Y."/>
            <person name="Adhikari A."/>
            <person name="Zheng C.-J."/>
            <person name="Schuster L."/>
            <person name="Cowan T.M."/>
            <person name="Smanski M.J."/>
            <person name="Chevrette M.G."/>
            <person name="De Carvalho L.P.S."/>
            <person name="Shen B."/>
        </authorList>
    </citation>
    <scope>NUCLEOTIDE SEQUENCE [LARGE SCALE GENOMIC DNA]</scope>
    <source>
        <strain evidence="1 2">NPDC002593</strain>
    </source>
</reference>
<protein>
    <recommendedName>
        <fullName evidence="3">RiboL-PSP-HEPN domain-containing protein</fullName>
    </recommendedName>
</protein>
<evidence type="ECO:0000313" key="2">
    <source>
        <dbReference type="Proteomes" id="UP001601992"/>
    </source>
</evidence>
<gene>
    <name evidence="1" type="ORF">ACFYXQ_28325</name>
</gene>
<evidence type="ECO:0008006" key="3">
    <source>
        <dbReference type="Google" id="ProtNLM"/>
    </source>
</evidence>
<evidence type="ECO:0000313" key="1">
    <source>
        <dbReference type="EMBL" id="MFF3571691.1"/>
    </source>
</evidence>
<name>A0ABW6S5W1_9NOCA</name>
<sequence>MPRANSNALEVWKTRRCEALDSLEAIHGHVTGKRRGRQYATEHLNLALFVRLAAEFQGFCRNLHDDAAFVLVSSLDLGNDPRMSVIRNALVRNRNLDKGNAHPGTLGNDFAILGMTFWPDIHAAYTSRGAKWRETMTDLNEVRNAVAHSDDAKLAVVKQKQPLNLATFRKWRRSLDGAASGLDRAVEAYLQSTADAGWETL</sequence>
<dbReference type="EMBL" id="JBIAQY010000011">
    <property type="protein sequence ID" value="MFF3571691.1"/>
    <property type="molecule type" value="Genomic_DNA"/>
</dbReference>
<keyword evidence="2" id="KW-1185">Reference proteome</keyword>
<proteinExistence type="predicted"/>
<organism evidence="1 2">
    <name type="scientific">Nocardia jiangxiensis</name>
    <dbReference type="NCBI Taxonomy" id="282685"/>
    <lineage>
        <taxon>Bacteria</taxon>
        <taxon>Bacillati</taxon>
        <taxon>Actinomycetota</taxon>
        <taxon>Actinomycetes</taxon>
        <taxon>Mycobacteriales</taxon>
        <taxon>Nocardiaceae</taxon>
        <taxon>Nocardia</taxon>
    </lineage>
</organism>
<accession>A0ABW6S5W1</accession>
<comment type="caution">
    <text evidence="1">The sequence shown here is derived from an EMBL/GenBank/DDBJ whole genome shotgun (WGS) entry which is preliminary data.</text>
</comment>
<dbReference type="Proteomes" id="UP001601992">
    <property type="component" value="Unassembled WGS sequence"/>
</dbReference>
<dbReference type="RefSeq" id="WP_387405511.1">
    <property type="nucleotide sequence ID" value="NZ_JBIAQY010000011.1"/>
</dbReference>